<gene>
    <name evidence="3" type="ORF">ACHAWO_000910</name>
</gene>
<evidence type="ECO:0000313" key="3">
    <source>
        <dbReference type="EMBL" id="KAL3792360.1"/>
    </source>
</evidence>
<organism evidence="3 4">
    <name type="scientific">Cyclotella atomus</name>
    <dbReference type="NCBI Taxonomy" id="382360"/>
    <lineage>
        <taxon>Eukaryota</taxon>
        <taxon>Sar</taxon>
        <taxon>Stramenopiles</taxon>
        <taxon>Ochrophyta</taxon>
        <taxon>Bacillariophyta</taxon>
        <taxon>Coscinodiscophyceae</taxon>
        <taxon>Thalassiosirophycidae</taxon>
        <taxon>Stephanodiscales</taxon>
        <taxon>Stephanodiscaceae</taxon>
        <taxon>Cyclotella</taxon>
    </lineage>
</organism>
<evidence type="ECO:0000256" key="1">
    <source>
        <dbReference type="SAM" id="MobiDB-lite"/>
    </source>
</evidence>
<dbReference type="PANTHER" id="PTHR38909">
    <property type="entry name" value="G PROTEIN GAMMA DOMAIN-CONTAINING PROTEIN"/>
    <property type="match status" value="1"/>
</dbReference>
<keyword evidence="2" id="KW-0812">Transmembrane</keyword>
<evidence type="ECO:0000256" key="2">
    <source>
        <dbReference type="SAM" id="Phobius"/>
    </source>
</evidence>
<keyword evidence="2" id="KW-1133">Transmembrane helix</keyword>
<dbReference type="PRINTS" id="PR01217">
    <property type="entry name" value="PRICHEXTENSN"/>
</dbReference>
<evidence type="ECO:0008006" key="5">
    <source>
        <dbReference type="Google" id="ProtNLM"/>
    </source>
</evidence>
<accession>A0ABD3Q279</accession>
<keyword evidence="2" id="KW-0472">Membrane</keyword>
<dbReference type="InterPro" id="IPR036034">
    <property type="entry name" value="PDZ_sf"/>
</dbReference>
<dbReference type="PANTHER" id="PTHR38909:SF1">
    <property type="entry name" value="G PROTEIN GAMMA DOMAIN-CONTAINING PROTEIN"/>
    <property type="match status" value="1"/>
</dbReference>
<proteinExistence type="predicted"/>
<comment type="caution">
    <text evidence="3">The sequence shown here is derived from an EMBL/GenBank/DDBJ whole genome shotgun (WGS) entry which is preliminary data.</text>
</comment>
<reference evidence="3 4" key="1">
    <citation type="submission" date="2024-10" db="EMBL/GenBank/DDBJ databases">
        <title>Updated reference genomes for cyclostephanoid diatoms.</title>
        <authorList>
            <person name="Roberts W.R."/>
            <person name="Alverson A.J."/>
        </authorList>
    </citation>
    <scope>NUCLEOTIDE SEQUENCE [LARGE SCALE GENOMIC DNA]</scope>
    <source>
        <strain evidence="3 4">AJA010-31</strain>
    </source>
</reference>
<dbReference type="SUPFAM" id="SSF50156">
    <property type="entry name" value="PDZ domain-like"/>
    <property type="match status" value="1"/>
</dbReference>
<dbReference type="Proteomes" id="UP001530400">
    <property type="component" value="Unassembled WGS sequence"/>
</dbReference>
<feature type="compositionally biased region" description="Low complexity" evidence="1">
    <location>
        <begin position="106"/>
        <end position="255"/>
    </location>
</feature>
<dbReference type="EMBL" id="JALLPJ020000431">
    <property type="protein sequence ID" value="KAL3792360.1"/>
    <property type="molecule type" value="Genomic_DNA"/>
</dbReference>
<feature type="transmembrane region" description="Helical" evidence="2">
    <location>
        <begin position="463"/>
        <end position="484"/>
    </location>
</feature>
<protein>
    <recommendedName>
        <fullName evidence="5">PDZ domain-containing protein</fullName>
    </recommendedName>
</protein>
<evidence type="ECO:0000313" key="4">
    <source>
        <dbReference type="Proteomes" id="UP001530400"/>
    </source>
</evidence>
<name>A0ABD3Q279_9STRA</name>
<keyword evidence="4" id="KW-1185">Reference proteome</keyword>
<dbReference type="AlphaFoldDB" id="A0ABD3Q279"/>
<feature type="region of interest" description="Disordered" evidence="1">
    <location>
        <begin position="86"/>
        <end position="263"/>
    </location>
</feature>
<sequence>MSMPELSLSTSISMPTGDDWTWIETDEPTQSPILLSLSMSMPELSLSTIMSMPNTGDDFTWIETDEPTPSPIPLSLSMSMPELSLSLSMSMPNTGDEFTRIETDEPTPSTTSSPSSQPSSLPSVPSSTSPTAEPSVSPSTSDPSTSPTSTPTETMSSQPSTLPSVISSSKPSQSHHPSAAPSSSPSTSGMPIVSSSSVPSLSDLPTVASSSSPSTSLKPTLASSSVPSSSIAPFSSPTIEPSTPSPTTKSFTPTSVPIGSTDAPTLEQVIETRSPTTKAPTQNPANVFYPVFFPTYFPSSELEFMMMSFSTNATVEFEDMSEPMDDGTTAIFEQVVTGQLIDASLDNDAEEHQVFISSVKVIEQKVIEWSGDGHKSERRLAKTVLQIIIKVVGEVEPEAPESYITNVTVAIQGEFEDEDKHQELTERLAKESTFFDSYYAQQNELVVAEAQRGVEEESSQPPWMVLIVGGCVAVAILVGSMFYMERRSNNVTGRRAARQDAFQHYDLSAVNGMIGDEEMQRPAPLHTPKSVQESRMKSIMDFDDEKPSVVPNPPVLEQPEEKILEPEPELEPVNASLDQLKERVKKRDTNIFIFTDGKSSPMLPAANDDLLEIKATVSSLSNPSQMDELVSPSPRFSYLPGDTFDYSHADKLVGDQMDARAILTPYTPRVGMRTPRSTPRTTRTAYSFGSPISAMSRKDKLFDVNAPPGPLGIIIDTTPDGPMIHSLKPTSQLLGLVNPGDLIVGLDGVDTRNMTAATFTRLMAKRSQGERQMTLLKGLAPLTPRTPRYS</sequence>